<feature type="transmembrane region" description="Helical" evidence="7">
    <location>
        <begin position="507"/>
        <end position="526"/>
    </location>
</feature>
<dbReference type="InterPro" id="IPR017937">
    <property type="entry name" value="Thioredoxin_CS"/>
</dbReference>
<dbReference type="CDD" id="cd02953">
    <property type="entry name" value="DsbDgamma"/>
    <property type="match status" value="1"/>
</dbReference>
<evidence type="ECO:0000313" key="10">
    <source>
        <dbReference type="EMBL" id="EGF92563.1"/>
    </source>
</evidence>
<dbReference type="PANTHER" id="PTHR32234">
    <property type="entry name" value="THIOL:DISULFIDE INTERCHANGE PROTEIN DSBD"/>
    <property type="match status" value="1"/>
</dbReference>
<protein>
    <submittedName>
        <fullName evidence="10">Cytochrome C biogenesis protein transmembrane region family protein</fullName>
    </submittedName>
</protein>
<dbReference type="AlphaFoldDB" id="F4QH26"/>
<dbReference type="InterPro" id="IPR003834">
    <property type="entry name" value="Cyt_c_assmbl_TM_dom"/>
</dbReference>
<reference evidence="11" key="1">
    <citation type="submission" date="2011-03" db="EMBL/GenBank/DDBJ databases">
        <title>Draft genome sequence of Brevundimonas diminuta.</title>
        <authorList>
            <person name="Brown P.J.B."/>
            <person name="Buechlein A."/>
            <person name="Hemmerich C."/>
            <person name="Brun Y.V."/>
        </authorList>
    </citation>
    <scope>NUCLEOTIDE SEQUENCE [LARGE SCALE GENOMIC DNA]</scope>
    <source>
        <strain evidence="11">C19</strain>
    </source>
</reference>
<sequence>MGLAIAPVQAAEGKSAHIDARLISVSPSVPQGGDLMLALDYKAAPGWHTYWINAGDTGKAPTFTWSLPDGVTIGDAKFPVPKTIPTFGLMSYGYEGRTVLLLPLRNGSKLGAGEALPLKARVDMLVCEKICIPESFEVSLRLTVGTAAPGSDAKIIAKAEKALPKPAPFTGTIAVTDGVAEFGFAGKDLPSPQDAYFFVAQEKVVKAPAPQTVDTGAEGFAIRTEAQGALPEGDLTGVLKFKNGIAYDVKLTRAPLAPGVYGMGSAAGGAADTSFGGILLAALGALAGGMILNLMPCVFPVLSMKLLALSRAGHDQRLARTEALAYGGGVILSFLALAGLIVLARSFGAQVGWGFQLQSPYVTAALALVMLLVALNMSGVFSVGATLQRLGGEVQLDQKRPVLSAFLTGVLAVVVAAPCTAPFMGPAIGVALTQGGLSAVTIFLALGLGFALPFVALTFLIISVPAVARALPRPGPWMSWLQRGLSVLMYGAALWLIWVFAQQVTGLGLGLLIAAVVLIVAGLVIARLPSLARIAMVVTAVVVTAFAAAHALPPTSKATTVAPIDHIAFGMNQLTRLRAEGKPVLVDMTAAWCVTCKVNEVRVLYTPEVADAFKTTGTTYMVGDWTNQDPEISRYLTLFGRSGVPLYVYYGPNKAEPKVLPQMLDRGDIVKLLKAGK</sequence>
<dbReference type="HOGENOM" id="CLU_014657_1_0_5"/>
<feature type="transmembrane region" description="Helical" evidence="7">
    <location>
        <begin position="278"/>
        <end position="302"/>
    </location>
</feature>
<dbReference type="GO" id="GO:0016020">
    <property type="term" value="C:membrane"/>
    <property type="evidence" value="ECO:0007669"/>
    <property type="project" value="UniProtKB-SubCell"/>
</dbReference>
<gene>
    <name evidence="10" type="ORF">ABI_10000</name>
</gene>
<feature type="transmembrane region" description="Helical" evidence="7">
    <location>
        <begin position="480"/>
        <end position="501"/>
    </location>
</feature>
<dbReference type="InterPro" id="IPR028250">
    <property type="entry name" value="DsbDN"/>
</dbReference>
<keyword evidence="11" id="KW-1185">Reference proteome</keyword>
<feature type="transmembrane region" description="Helical" evidence="7">
    <location>
        <begin position="323"/>
        <end position="344"/>
    </location>
</feature>
<proteinExistence type="predicted"/>
<evidence type="ECO:0000256" key="2">
    <source>
        <dbReference type="ARBA" id="ARBA00022692"/>
    </source>
</evidence>
<dbReference type="GO" id="GO:0045454">
    <property type="term" value="P:cell redox homeostasis"/>
    <property type="evidence" value="ECO:0007669"/>
    <property type="project" value="TreeGrafter"/>
</dbReference>
<feature type="transmembrane region" description="Helical" evidence="7">
    <location>
        <begin position="402"/>
        <end position="425"/>
    </location>
</feature>
<dbReference type="GO" id="GO:0015035">
    <property type="term" value="F:protein-disulfide reductase activity"/>
    <property type="evidence" value="ECO:0007669"/>
    <property type="project" value="TreeGrafter"/>
</dbReference>
<feature type="transmembrane region" description="Helical" evidence="7">
    <location>
        <begin position="533"/>
        <end position="552"/>
    </location>
</feature>
<accession>F4QH26</accession>
<dbReference type="SUPFAM" id="SSF52833">
    <property type="entry name" value="Thioredoxin-like"/>
    <property type="match status" value="1"/>
</dbReference>
<dbReference type="STRING" id="715226.ABI_10000"/>
<dbReference type="Proteomes" id="UP000006512">
    <property type="component" value="Unassembled WGS sequence"/>
</dbReference>
<dbReference type="InterPro" id="IPR035671">
    <property type="entry name" value="DsbD_gamma"/>
</dbReference>
<dbReference type="eggNOG" id="COG4232">
    <property type="taxonomic scope" value="Bacteria"/>
</dbReference>
<name>F4QH26_9CAUL</name>
<evidence type="ECO:0000259" key="9">
    <source>
        <dbReference type="Pfam" id="PF11412"/>
    </source>
</evidence>
<feature type="domain" description="Cytochrome C biogenesis protein transmembrane" evidence="8">
    <location>
        <begin position="281"/>
        <end position="497"/>
    </location>
</feature>
<evidence type="ECO:0000256" key="1">
    <source>
        <dbReference type="ARBA" id="ARBA00004141"/>
    </source>
</evidence>
<dbReference type="Pfam" id="PF02683">
    <property type="entry name" value="DsbD_TM"/>
    <property type="match status" value="1"/>
</dbReference>
<dbReference type="Gene3D" id="3.40.30.10">
    <property type="entry name" value="Glutaredoxin"/>
    <property type="match status" value="1"/>
</dbReference>
<evidence type="ECO:0000313" key="11">
    <source>
        <dbReference type="Proteomes" id="UP000006512"/>
    </source>
</evidence>
<dbReference type="PANTHER" id="PTHR32234:SF3">
    <property type="entry name" value="SUPPRESSION OF COPPER SENSITIVITY PROTEIN"/>
    <property type="match status" value="1"/>
</dbReference>
<dbReference type="InterPro" id="IPR036249">
    <property type="entry name" value="Thioredoxin-like_sf"/>
</dbReference>
<dbReference type="Pfam" id="PF11412">
    <property type="entry name" value="DsbD_N"/>
    <property type="match status" value="1"/>
</dbReference>
<evidence type="ECO:0000256" key="4">
    <source>
        <dbReference type="ARBA" id="ARBA00022989"/>
    </source>
</evidence>
<keyword evidence="5 7" id="KW-0472">Membrane</keyword>
<organism evidence="10 11">
    <name type="scientific">Asticcacaulis biprosthecium C19</name>
    <dbReference type="NCBI Taxonomy" id="715226"/>
    <lineage>
        <taxon>Bacteria</taxon>
        <taxon>Pseudomonadati</taxon>
        <taxon>Pseudomonadota</taxon>
        <taxon>Alphaproteobacteria</taxon>
        <taxon>Caulobacterales</taxon>
        <taxon>Caulobacteraceae</taxon>
        <taxon>Asticcacaulis</taxon>
    </lineage>
</organism>
<feature type="transmembrane region" description="Helical" evidence="7">
    <location>
        <begin position="437"/>
        <end position="468"/>
    </location>
</feature>
<dbReference type="Pfam" id="PF13899">
    <property type="entry name" value="Thioredoxin_7"/>
    <property type="match status" value="1"/>
</dbReference>
<evidence type="ECO:0000256" key="7">
    <source>
        <dbReference type="SAM" id="Phobius"/>
    </source>
</evidence>
<dbReference type="EMBL" id="GL883077">
    <property type="protein sequence ID" value="EGF92563.1"/>
    <property type="molecule type" value="Genomic_DNA"/>
</dbReference>
<dbReference type="GO" id="GO:0017004">
    <property type="term" value="P:cytochrome complex assembly"/>
    <property type="evidence" value="ECO:0007669"/>
    <property type="project" value="UniProtKB-KW"/>
</dbReference>
<feature type="domain" description="Thiol:disulfide interchange protein DsbD N-terminal" evidence="9">
    <location>
        <begin position="27"/>
        <end position="138"/>
    </location>
</feature>
<dbReference type="PROSITE" id="PS00194">
    <property type="entry name" value="THIOREDOXIN_1"/>
    <property type="match status" value="1"/>
</dbReference>
<evidence type="ECO:0000256" key="3">
    <source>
        <dbReference type="ARBA" id="ARBA00022748"/>
    </source>
</evidence>
<dbReference type="OrthoDB" id="9811036at2"/>
<keyword evidence="4 7" id="KW-1133">Transmembrane helix</keyword>
<comment type="subcellular location">
    <subcellularLocation>
        <location evidence="1">Membrane</location>
        <topology evidence="1">Multi-pass membrane protein</topology>
    </subcellularLocation>
</comment>
<evidence type="ECO:0000259" key="8">
    <source>
        <dbReference type="Pfam" id="PF02683"/>
    </source>
</evidence>
<evidence type="ECO:0000256" key="5">
    <source>
        <dbReference type="ARBA" id="ARBA00023136"/>
    </source>
</evidence>
<evidence type="ECO:0000256" key="6">
    <source>
        <dbReference type="ARBA" id="ARBA00023284"/>
    </source>
</evidence>
<dbReference type="eggNOG" id="COG4233">
    <property type="taxonomic scope" value="Bacteria"/>
</dbReference>
<keyword evidence="6" id="KW-0676">Redox-active center</keyword>
<keyword evidence="2 7" id="KW-0812">Transmembrane</keyword>
<feature type="transmembrane region" description="Helical" evidence="7">
    <location>
        <begin position="364"/>
        <end position="390"/>
    </location>
</feature>
<keyword evidence="3" id="KW-0201">Cytochrome c-type biogenesis</keyword>